<dbReference type="Gene3D" id="1.25.40.10">
    <property type="entry name" value="Tetratricopeptide repeat domain"/>
    <property type="match status" value="1"/>
</dbReference>
<dbReference type="PANTHER" id="PTHR44688">
    <property type="entry name" value="DNA-BINDING TRANSCRIPTIONAL ACTIVATOR DEVR_DOSR"/>
    <property type="match status" value="1"/>
</dbReference>
<dbReference type="InterPro" id="IPR011990">
    <property type="entry name" value="TPR-like_helical_dom_sf"/>
</dbReference>
<evidence type="ECO:0000313" key="7">
    <source>
        <dbReference type="Proteomes" id="UP000013520"/>
    </source>
</evidence>
<keyword evidence="2" id="KW-0238">DNA-binding</keyword>
<feature type="region of interest" description="Disordered" evidence="4">
    <location>
        <begin position="130"/>
        <end position="153"/>
    </location>
</feature>
<dbReference type="SMART" id="SM00421">
    <property type="entry name" value="HTH_LUXR"/>
    <property type="match status" value="1"/>
</dbReference>
<dbReference type="GO" id="GO:0006355">
    <property type="term" value="P:regulation of DNA-templated transcription"/>
    <property type="evidence" value="ECO:0007669"/>
    <property type="project" value="InterPro"/>
</dbReference>
<dbReference type="Gene3D" id="1.10.10.10">
    <property type="entry name" value="Winged helix-like DNA-binding domain superfamily/Winged helix DNA-binding domain"/>
    <property type="match status" value="1"/>
</dbReference>
<dbReference type="AlphaFoldDB" id="R4KH18"/>
<name>R4KH18_9FIRM</name>
<dbReference type="GO" id="GO:0003677">
    <property type="term" value="F:DNA binding"/>
    <property type="evidence" value="ECO:0007669"/>
    <property type="project" value="UniProtKB-KW"/>
</dbReference>
<keyword evidence="1" id="KW-0805">Transcription regulation</keyword>
<sequence length="153" mass="16963">MALTDIKQAIPYVEEAVKLAAPEGYFRTFLDEGPDVALLLREVRYLSPVFVDHLLKAFDYCKSDQTTPPPEQSNAGYPGVGPIEPLSERELEIMALIAASLSNADIARKLHITVGTVKWHANNIYSKLNVKTAPRQQPKRGKKSYSTDHGLVT</sequence>
<dbReference type="CDD" id="cd06170">
    <property type="entry name" value="LuxR_C_like"/>
    <property type="match status" value="1"/>
</dbReference>
<evidence type="ECO:0000256" key="2">
    <source>
        <dbReference type="ARBA" id="ARBA00023125"/>
    </source>
</evidence>
<dbReference type="eggNOG" id="COG2909">
    <property type="taxonomic scope" value="Bacteria"/>
</dbReference>
<dbReference type="STRING" id="767817.Desgi_0226"/>
<evidence type="ECO:0000313" key="6">
    <source>
        <dbReference type="EMBL" id="AGK99824.1"/>
    </source>
</evidence>
<gene>
    <name evidence="6" type="ORF">Desgi_0226</name>
</gene>
<dbReference type="Pfam" id="PF00196">
    <property type="entry name" value="GerE"/>
    <property type="match status" value="1"/>
</dbReference>
<keyword evidence="7" id="KW-1185">Reference proteome</keyword>
<dbReference type="KEGG" id="dgi:Desgi_0226"/>
<reference evidence="6 7" key="1">
    <citation type="submission" date="2012-01" db="EMBL/GenBank/DDBJ databases">
        <title>Complete sequence of Desulfotomaculum gibsoniae DSM 7213.</title>
        <authorList>
            <consortium name="US DOE Joint Genome Institute"/>
            <person name="Lucas S."/>
            <person name="Han J."/>
            <person name="Lapidus A."/>
            <person name="Cheng J.-F."/>
            <person name="Goodwin L."/>
            <person name="Pitluck S."/>
            <person name="Peters L."/>
            <person name="Ovchinnikova G."/>
            <person name="Teshima H."/>
            <person name="Detter J.C."/>
            <person name="Han C."/>
            <person name="Tapia R."/>
            <person name="Land M."/>
            <person name="Hauser L."/>
            <person name="Kyrpides N."/>
            <person name="Ivanova N."/>
            <person name="Pagani I."/>
            <person name="Parshina S."/>
            <person name="Plugge C."/>
            <person name="Muyzer G."/>
            <person name="Kuever J."/>
            <person name="Ivanova A."/>
            <person name="Nazina T."/>
            <person name="Klenk H.-P."/>
            <person name="Brambilla E."/>
            <person name="Spring S."/>
            <person name="Stams A.F."/>
            <person name="Woyke T."/>
        </authorList>
    </citation>
    <scope>NUCLEOTIDE SEQUENCE [LARGE SCALE GENOMIC DNA]</scope>
    <source>
        <strain evidence="6 7">DSM 7213</strain>
    </source>
</reference>
<dbReference type="PRINTS" id="PR00038">
    <property type="entry name" value="HTHLUXR"/>
</dbReference>
<dbReference type="HOGENOM" id="CLU_1710300_0_0_9"/>
<dbReference type="SUPFAM" id="SSF46894">
    <property type="entry name" value="C-terminal effector domain of the bipartite response regulators"/>
    <property type="match status" value="1"/>
</dbReference>
<dbReference type="EMBL" id="CP003273">
    <property type="protein sequence ID" value="AGK99824.1"/>
    <property type="molecule type" value="Genomic_DNA"/>
</dbReference>
<dbReference type="InterPro" id="IPR000792">
    <property type="entry name" value="Tscrpt_reg_LuxR_C"/>
</dbReference>
<dbReference type="PROSITE" id="PS50043">
    <property type="entry name" value="HTH_LUXR_2"/>
    <property type="match status" value="1"/>
</dbReference>
<organism evidence="6 7">
    <name type="scientific">Desulfoscipio gibsoniae DSM 7213</name>
    <dbReference type="NCBI Taxonomy" id="767817"/>
    <lineage>
        <taxon>Bacteria</taxon>
        <taxon>Bacillati</taxon>
        <taxon>Bacillota</taxon>
        <taxon>Clostridia</taxon>
        <taxon>Eubacteriales</taxon>
        <taxon>Desulfallaceae</taxon>
        <taxon>Desulfoscipio</taxon>
    </lineage>
</organism>
<evidence type="ECO:0000259" key="5">
    <source>
        <dbReference type="PROSITE" id="PS50043"/>
    </source>
</evidence>
<proteinExistence type="predicted"/>
<protein>
    <submittedName>
        <fullName evidence="6">ATP-dependent transcriptional regulator</fullName>
    </submittedName>
</protein>
<dbReference type="OrthoDB" id="9789465at2"/>
<evidence type="ECO:0000256" key="3">
    <source>
        <dbReference type="ARBA" id="ARBA00023163"/>
    </source>
</evidence>
<dbReference type="Proteomes" id="UP000013520">
    <property type="component" value="Chromosome"/>
</dbReference>
<dbReference type="PANTHER" id="PTHR44688:SF16">
    <property type="entry name" value="DNA-BINDING TRANSCRIPTIONAL ACTIVATOR DEVR_DOSR"/>
    <property type="match status" value="1"/>
</dbReference>
<feature type="domain" description="HTH luxR-type" evidence="5">
    <location>
        <begin position="79"/>
        <end position="145"/>
    </location>
</feature>
<evidence type="ECO:0000256" key="1">
    <source>
        <dbReference type="ARBA" id="ARBA00023015"/>
    </source>
</evidence>
<dbReference type="InterPro" id="IPR036388">
    <property type="entry name" value="WH-like_DNA-bd_sf"/>
</dbReference>
<dbReference type="InterPro" id="IPR016032">
    <property type="entry name" value="Sig_transdc_resp-reg_C-effctor"/>
</dbReference>
<keyword evidence="3" id="KW-0804">Transcription</keyword>
<accession>R4KH18</accession>
<evidence type="ECO:0000256" key="4">
    <source>
        <dbReference type="SAM" id="MobiDB-lite"/>
    </source>
</evidence>